<sequence length="81" mass="8412">AVEPLHHPSGTAGREVAHHVVAQAFIVPSPGVSARTLPASVPLSRMYTGSTATVLGLLRGGDDLYKVSIQYLALSSPLIHA</sequence>
<reference evidence="1 2" key="1">
    <citation type="journal article" date="2021" name="Nat. Plants">
        <title>The Taxus genome provides insights into paclitaxel biosynthesis.</title>
        <authorList>
            <person name="Xiong X."/>
            <person name="Gou J."/>
            <person name="Liao Q."/>
            <person name="Li Y."/>
            <person name="Zhou Q."/>
            <person name="Bi G."/>
            <person name="Li C."/>
            <person name="Du R."/>
            <person name="Wang X."/>
            <person name="Sun T."/>
            <person name="Guo L."/>
            <person name="Liang H."/>
            <person name="Lu P."/>
            <person name="Wu Y."/>
            <person name="Zhang Z."/>
            <person name="Ro D.K."/>
            <person name="Shang Y."/>
            <person name="Huang S."/>
            <person name="Yan J."/>
        </authorList>
    </citation>
    <scope>NUCLEOTIDE SEQUENCE [LARGE SCALE GENOMIC DNA]</scope>
    <source>
        <strain evidence="1">Ta-2019</strain>
    </source>
</reference>
<name>A0AA38G1V1_TAXCH</name>
<dbReference type="EMBL" id="JAHRHJ020000005">
    <property type="protein sequence ID" value="KAH9314427.1"/>
    <property type="molecule type" value="Genomic_DNA"/>
</dbReference>
<dbReference type="Proteomes" id="UP000824469">
    <property type="component" value="Unassembled WGS sequence"/>
</dbReference>
<comment type="caution">
    <text evidence="1">The sequence shown here is derived from an EMBL/GenBank/DDBJ whole genome shotgun (WGS) entry which is preliminary data.</text>
</comment>
<feature type="non-terminal residue" evidence="1">
    <location>
        <position position="81"/>
    </location>
</feature>
<feature type="non-terminal residue" evidence="1">
    <location>
        <position position="1"/>
    </location>
</feature>
<accession>A0AA38G1V1</accession>
<protein>
    <submittedName>
        <fullName evidence="1">Uncharacterized protein</fullName>
    </submittedName>
</protein>
<dbReference type="AlphaFoldDB" id="A0AA38G1V1"/>
<organism evidence="1 2">
    <name type="scientific">Taxus chinensis</name>
    <name type="common">Chinese yew</name>
    <name type="synonym">Taxus wallichiana var. chinensis</name>
    <dbReference type="NCBI Taxonomy" id="29808"/>
    <lineage>
        <taxon>Eukaryota</taxon>
        <taxon>Viridiplantae</taxon>
        <taxon>Streptophyta</taxon>
        <taxon>Embryophyta</taxon>
        <taxon>Tracheophyta</taxon>
        <taxon>Spermatophyta</taxon>
        <taxon>Pinopsida</taxon>
        <taxon>Pinidae</taxon>
        <taxon>Conifers II</taxon>
        <taxon>Cupressales</taxon>
        <taxon>Taxaceae</taxon>
        <taxon>Taxus</taxon>
    </lineage>
</organism>
<keyword evidence="2" id="KW-1185">Reference proteome</keyword>
<evidence type="ECO:0000313" key="1">
    <source>
        <dbReference type="EMBL" id="KAH9314427.1"/>
    </source>
</evidence>
<gene>
    <name evidence="1" type="ORF">KI387_023054</name>
</gene>
<evidence type="ECO:0000313" key="2">
    <source>
        <dbReference type="Proteomes" id="UP000824469"/>
    </source>
</evidence>
<proteinExistence type="predicted"/>